<protein>
    <submittedName>
        <fullName evidence="2">Uncharacterized protein</fullName>
    </submittedName>
</protein>
<reference evidence="2 3" key="1">
    <citation type="journal article" date="2016" name="Mol. Biol. Evol.">
        <title>Comparative Genomics of Early-Diverging Mushroom-Forming Fungi Provides Insights into the Origins of Lignocellulose Decay Capabilities.</title>
        <authorList>
            <person name="Nagy L.G."/>
            <person name="Riley R."/>
            <person name="Tritt A."/>
            <person name="Adam C."/>
            <person name="Daum C."/>
            <person name="Floudas D."/>
            <person name="Sun H."/>
            <person name="Yadav J.S."/>
            <person name="Pangilinan J."/>
            <person name="Larsson K.H."/>
            <person name="Matsuura K."/>
            <person name="Barry K."/>
            <person name="Labutti K."/>
            <person name="Kuo R."/>
            <person name="Ohm R.A."/>
            <person name="Bhattacharya S.S."/>
            <person name="Shirouzu T."/>
            <person name="Yoshinaga Y."/>
            <person name="Martin F.M."/>
            <person name="Grigoriev I.V."/>
            <person name="Hibbett D.S."/>
        </authorList>
    </citation>
    <scope>NUCLEOTIDE SEQUENCE [LARGE SCALE GENOMIC DNA]</scope>
    <source>
        <strain evidence="2 3">HHB9708</strain>
    </source>
</reference>
<feature type="compositionally biased region" description="Polar residues" evidence="1">
    <location>
        <begin position="85"/>
        <end position="95"/>
    </location>
</feature>
<organism evidence="2 3">
    <name type="scientific">Sistotremastrum niveocremeum HHB9708</name>
    <dbReference type="NCBI Taxonomy" id="1314777"/>
    <lineage>
        <taxon>Eukaryota</taxon>
        <taxon>Fungi</taxon>
        <taxon>Dikarya</taxon>
        <taxon>Basidiomycota</taxon>
        <taxon>Agaricomycotina</taxon>
        <taxon>Agaricomycetes</taxon>
        <taxon>Sistotremastrales</taxon>
        <taxon>Sistotremastraceae</taxon>
        <taxon>Sertulicium</taxon>
        <taxon>Sertulicium niveocremeum</taxon>
    </lineage>
</organism>
<evidence type="ECO:0000256" key="1">
    <source>
        <dbReference type="SAM" id="MobiDB-lite"/>
    </source>
</evidence>
<feature type="compositionally biased region" description="Low complexity" evidence="1">
    <location>
        <begin position="218"/>
        <end position="228"/>
    </location>
</feature>
<feature type="compositionally biased region" description="Low complexity" evidence="1">
    <location>
        <begin position="188"/>
        <end position="209"/>
    </location>
</feature>
<keyword evidence="3" id="KW-1185">Reference proteome</keyword>
<name>A0A164T5B6_9AGAM</name>
<proteinExistence type="predicted"/>
<dbReference type="EMBL" id="KV419411">
    <property type="protein sequence ID" value="KZS92093.1"/>
    <property type="molecule type" value="Genomic_DNA"/>
</dbReference>
<feature type="compositionally biased region" description="Polar residues" evidence="1">
    <location>
        <begin position="112"/>
        <end position="121"/>
    </location>
</feature>
<dbReference type="Proteomes" id="UP000076722">
    <property type="component" value="Unassembled WGS sequence"/>
</dbReference>
<feature type="compositionally biased region" description="Pro residues" evidence="1">
    <location>
        <begin position="124"/>
        <end position="140"/>
    </location>
</feature>
<gene>
    <name evidence="2" type="ORF">SISNIDRAFT_511399</name>
</gene>
<sequence>MSFPSHHPSSTYTAPVPIPNPSHPRDIPSTQARAHGHGQGQSYASSHYAHPTTGSAGVDVSPSSSTSSHRGYTNGSSRYGHGNAHAQTNGHTTGSGNARGGRNGRRRDADESPSSSPQTHYHPNPNPHPHPNPHAHPNPPSTYRHPSAIGNTSSPSRIPSHSHHGNHHHAHSHSHSHSQHSTPHRPRSSIPHPSSPSSSYSSSPSSPSSETASLPDYPLTSTGSPLTPTQFLTRISTHLSLTSPSAAEKEANNDPLTTLGGLNNRIMEKYGDEEGVGVDMHAAIMENLRSLVRAVKKEEREEVVWRSGGFGRVDQIRPASTFSASRTEGMRADETIADVGAPVPVKRTSRGRVEGIIQGMIRSARPVGTGDMSVESDRTTMQA</sequence>
<evidence type="ECO:0000313" key="2">
    <source>
        <dbReference type="EMBL" id="KZS92093.1"/>
    </source>
</evidence>
<dbReference type="AlphaFoldDB" id="A0A164T5B6"/>
<accession>A0A164T5B6</accession>
<feature type="region of interest" description="Disordered" evidence="1">
    <location>
        <begin position="1"/>
        <end position="228"/>
    </location>
</feature>
<evidence type="ECO:0000313" key="3">
    <source>
        <dbReference type="Proteomes" id="UP000076722"/>
    </source>
</evidence>
<feature type="compositionally biased region" description="Basic residues" evidence="1">
    <location>
        <begin position="160"/>
        <end position="187"/>
    </location>
</feature>